<dbReference type="InterPro" id="IPR036291">
    <property type="entry name" value="NAD(P)-bd_dom_sf"/>
</dbReference>
<dbReference type="SUPFAM" id="SSF51735">
    <property type="entry name" value="NAD(P)-binding Rossmann-fold domains"/>
    <property type="match status" value="1"/>
</dbReference>
<dbReference type="Pfam" id="PF13561">
    <property type="entry name" value="adh_short_C2"/>
    <property type="match status" value="1"/>
</dbReference>
<dbReference type="KEGG" id="spue:AB5L97_04130"/>
<evidence type="ECO:0000256" key="3">
    <source>
        <dbReference type="ARBA" id="ARBA00023027"/>
    </source>
</evidence>
<dbReference type="GO" id="GO:0008202">
    <property type="term" value="P:steroid metabolic process"/>
    <property type="evidence" value="ECO:0007669"/>
    <property type="project" value="UniProtKB-KW"/>
</dbReference>
<organism evidence="6">
    <name type="scientific">Sinomonas puerhi</name>
    <dbReference type="NCBI Taxonomy" id="3238584"/>
    <lineage>
        <taxon>Bacteria</taxon>
        <taxon>Bacillati</taxon>
        <taxon>Actinomycetota</taxon>
        <taxon>Actinomycetes</taxon>
        <taxon>Micrococcales</taxon>
        <taxon>Micrococcaceae</taxon>
        <taxon>Sinomonas</taxon>
    </lineage>
</organism>
<dbReference type="EMBL" id="CP163302">
    <property type="protein sequence ID" value="XDP46214.1"/>
    <property type="molecule type" value="Genomic_DNA"/>
</dbReference>
<dbReference type="RefSeq" id="WP_369046573.1">
    <property type="nucleotide sequence ID" value="NZ_CP163302.1"/>
</dbReference>
<protein>
    <submittedName>
        <fullName evidence="6">SDR family oxidoreductase</fullName>
    </submittedName>
</protein>
<accession>A0AB39L7C1</accession>
<evidence type="ECO:0000256" key="1">
    <source>
        <dbReference type="ARBA" id="ARBA00006484"/>
    </source>
</evidence>
<keyword evidence="3" id="KW-0520">NAD</keyword>
<keyword evidence="4" id="KW-0443">Lipid metabolism</keyword>
<evidence type="ECO:0000256" key="2">
    <source>
        <dbReference type="ARBA" id="ARBA00023002"/>
    </source>
</evidence>
<evidence type="ECO:0000256" key="4">
    <source>
        <dbReference type="ARBA" id="ARBA00023098"/>
    </source>
</evidence>
<proteinExistence type="inferred from homology"/>
<sequence length="274" mass="29195">MTDLLGYAGKVCVVTGAASGMGRATAELLAGQGAAVYELDIKAPEQSLGTYVRVNLADRVSIDEALTALPEQVDAVFSCAGIAGEIYAGRTFTEMDVLTINFIGGRYLVEGLIPRLSTGGAIAVIASTGGMRWQQRASTLLDFVKTEGFEEAQQWFKENRDALFEGHPGVNLPYMVSKEALIVWMKHRAFALSEKGLRLNSISPASTATPMSDDFSLNAAGLKGSHISLVGRPATPEDQARALVFLNSDLASYVSGQDLQVDFGFTVKGLHGLD</sequence>
<gene>
    <name evidence="6" type="ORF">AB5L97_04130</name>
</gene>
<name>A0AB39L7C1_9MICC</name>
<comment type="similarity">
    <text evidence="1">Belongs to the short-chain dehydrogenases/reductases (SDR) family.</text>
</comment>
<dbReference type="InterPro" id="IPR002347">
    <property type="entry name" value="SDR_fam"/>
</dbReference>
<evidence type="ECO:0000256" key="5">
    <source>
        <dbReference type="ARBA" id="ARBA00023221"/>
    </source>
</evidence>
<dbReference type="Gene3D" id="3.40.50.720">
    <property type="entry name" value="NAD(P)-binding Rossmann-like Domain"/>
    <property type="match status" value="1"/>
</dbReference>
<dbReference type="PRINTS" id="PR00081">
    <property type="entry name" value="GDHRDH"/>
</dbReference>
<dbReference type="GO" id="GO:0016491">
    <property type="term" value="F:oxidoreductase activity"/>
    <property type="evidence" value="ECO:0007669"/>
    <property type="project" value="UniProtKB-KW"/>
</dbReference>
<evidence type="ECO:0000313" key="6">
    <source>
        <dbReference type="EMBL" id="XDP46214.1"/>
    </source>
</evidence>
<keyword evidence="5" id="KW-0753">Steroid metabolism</keyword>
<dbReference type="PANTHER" id="PTHR43180">
    <property type="entry name" value="3-OXOACYL-(ACYL-CARRIER-PROTEIN) REDUCTASE (AFU_ORTHOLOGUE AFUA_6G11210)"/>
    <property type="match status" value="1"/>
</dbReference>
<reference evidence="6" key="1">
    <citation type="submission" date="2024-07" db="EMBL/GenBank/DDBJ databases">
        <authorList>
            <person name="fu j."/>
        </authorList>
    </citation>
    <scope>NUCLEOTIDE SEQUENCE</scope>
    <source>
        <strain evidence="6">P10A9</strain>
    </source>
</reference>
<dbReference type="AlphaFoldDB" id="A0AB39L7C1"/>
<keyword evidence="2" id="KW-0560">Oxidoreductase</keyword>
<dbReference type="Pfam" id="PF00106">
    <property type="entry name" value="adh_short"/>
    <property type="match status" value="1"/>
</dbReference>
<dbReference type="PANTHER" id="PTHR43180:SF28">
    <property type="entry name" value="NAD(P)-BINDING ROSSMANN-FOLD SUPERFAMILY PROTEIN"/>
    <property type="match status" value="1"/>
</dbReference>